<evidence type="ECO:0000256" key="1">
    <source>
        <dbReference type="SAM" id="MobiDB-lite"/>
    </source>
</evidence>
<feature type="compositionally biased region" description="Basic and acidic residues" evidence="1">
    <location>
        <begin position="118"/>
        <end position="138"/>
    </location>
</feature>
<dbReference type="Pfam" id="PF05036">
    <property type="entry name" value="SPOR"/>
    <property type="match status" value="1"/>
</dbReference>
<dbReference type="PANTHER" id="PTHR38687">
    <property type="entry name" value="CELL DIVISION PROTEIN DEDD-RELATED"/>
    <property type="match status" value="1"/>
</dbReference>
<evidence type="ECO:0000313" key="4">
    <source>
        <dbReference type="EMBL" id="MDR0184615.1"/>
    </source>
</evidence>
<sequence length="287" mass="29503">MAAKRGKTQARRNSGGDSSLPGWAWMVLGILLAVVAILVAPKYLKSGGDGFFRPQPNPDAQPAQVSSADEEAIAEDAAPAPSKGKREPEAPTKKDTDYDFYTLLPGREVPMSDAELAASEKAEAKRAAEREKRARASDEAEAAPTPASDAPTATAPLPRPVETETVPSRTPSTGNAAAPATAATPTAPSKPATASTAPASPDASTASSDDGTRYLLQAGAFQASGQAEEMKARIAMLGLSARVESAAINGSTVYRVRMGPYGTASDLADAKRKLAGGGLQAMAIKVK</sequence>
<name>A0ABU1CI31_9GAMM</name>
<keyword evidence="2" id="KW-1133">Transmembrane helix</keyword>
<keyword evidence="2" id="KW-0472">Membrane</keyword>
<gene>
    <name evidence="4" type="ORF">P8609_16750</name>
</gene>
<keyword evidence="2" id="KW-0812">Transmembrane</keyword>
<dbReference type="InterPro" id="IPR007730">
    <property type="entry name" value="SPOR-like_dom"/>
</dbReference>
<dbReference type="Gene3D" id="3.30.70.1070">
    <property type="entry name" value="Sporulation related repeat"/>
    <property type="match status" value="1"/>
</dbReference>
<feature type="compositionally biased region" description="Low complexity" evidence="1">
    <location>
        <begin position="170"/>
        <end position="208"/>
    </location>
</feature>
<feature type="transmembrane region" description="Helical" evidence="2">
    <location>
        <begin position="23"/>
        <end position="44"/>
    </location>
</feature>
<proteinExistence type="predicted"/>
<dbReference type="PANTHER" id="PTHR38687:SF1">
    <property type="entry name" value="CELL DIVISION PROTEIN DEDD"/>
    <property type="match status" value="1"/>
</dbReference>
<keyword evidence="5" id="KW-1185">Reference proteome</keyword>
<dbReference type="InterPro" id="IPR052521">
    <property type="entry name" value="Cell_div_SPOR-domain"/>
</dbReference>
<evidence type="ECO:0000259" key="3">
    <source>
        <dbReference type="PROSITE" id="PS51724"/>
    </source>
</evidence>
<dbReference type="PROSITE" id="PS51724">
    <property type="entry name" value="SPOR"/>
    <property type="match status" value="1"/>
</dbReference>
<accession>A0ABU1CI31</accession>
<feature type="compositionally biased region" description="Basic and acidic residues" evidence="1">
    <location>
        <begin position="84"/>
        <end position="97"/>
    </location>
</feature>
<evidence type="ECO:0000256" key="2">
    <source>
        <dbReference type="SAM" id="Phobius"/>
    </source>
</evidence>
<dbReference type="Proteomes" id="UP001233535">
    <property type="component" value="Unassembled WGS sequence"/>
</dbReference>
<dbReference type="RefSeq" id="WP_309263727.1">
    <property type="nucleotide sequence ID" value="NZ_JARUHG010000006.1"/>
</dbReference>
<feature type="domain" description="SPOR" evidence="3">
    <location>
        <begin position="208"/>
        <end position="287"/>
    </location>
</feature>
<dbReference type="EMBL" id="JARUHG010000006">
    <property type="protein sequence ID" value="MDR0184615.1"/>
    <property type="molecule type" value="Genomic_DNA"/>
</dbReference>
<organism evidence="4 5">
    <name type="scientific">Lysobacter arvi</name>
    <dbReference type="NCBI Taxonomy" id="3038776"/>
    <lineage>
        <taxon>Bacteria</taxon>
        <taxon>Pseudomonadati</taxon>
        <taxon>Pseudomonadota</taxon>
        <taxon>Gammaproteobacteria</taxon>
        <taxon>Lysobacterales</taxon>
        <taxon>Lysobacteraceae</taxon>
        <taxon>Lysobacter</taxon>
    </lineage>
</organism>
<dbReference type="SUPFAM" id="SSF110997">
    <property type="entry name" value="Sporulation related repeat"/>
    <property type="match status" value="1"/>
</dbReference>
<comment type="caution">
    <text evidence="4">The sequence shown here is derived from an EMBL/GenBank/DDBJ whole genome shotgun (WGS) entry which is preliminary data.</text>
</comment>
<feature type="region of interest" description="Disordered" evidence="1">
    <location>
        <begin position="52"/>
        <end position="211"/>
    </location>
</feature>
<evidence type="ECO:0000313" key="5">
    <source>
        <dbReference type="Proteomes" id="UP001233535"/>
    </source>
</evidence>
<reference evidence="4 5" key="1">
    <citation type="submission" date="2023-04" db="EMBL/GenBank/DDBJ databases">
        <title>Lysobacter sp. strain UC isolated from soil sample.</title>
        <authorList>
            <person name="Choksket S."/>
            <person name="Harshvardhan F."/>
            <person name="Rana R."/>
            <person name="Patil P.B."/>
            <person name="Korpole S."/>
        </authorList>
    </citation>
    <scope>NUCLEOTIDE SEQUENCE [LARGE SCALE GENOMIC DNA]</scope>
    <source>
        <strain evidence="4 5">UC</strain>
    </source>
</reference>
<dbReference type="InterPro" id="IPR036680">
    <property type="entry name" value="SPOR-like_sf"/>
</dbReference>
<protein>
    <submittedName>
        <fullName evidence="4">SPOR domain-containing protein</fullName>
    </submittedName>
</protein>
<feature type="compositionally biased region" description="Low complexity" evidence="1">
    <location>
        <begin position="142"/>
        <end position="156"/>
    </location>
</feature>